<evidence type="ECO:0000313" key="7">
    <source>
        <dbReference type="Proteomes" id="UP001152799"/>
    </source>
</evidence>
<keyword evidence="7" id="KW-1185">Reference proteome</keyword>
<dbReference type="Proteomes" id="UP001152799">
    <property type="component" value="Chromosome 3"/>
</dbReference>
<dbReference type="OrthoDB" id="10068552at2759"/>
<organism evidence="6 7">
    <name type="scientific">Ceutorhynchus assimilis</name>
    <name type="common">cabbage seed weevil</name>
    <dbReference type="NCBI Taxonomy" id="467358"/>
    <lineage>
        <taxon>Eukaryota</taxon>
        <taxon>Metazoa</taxon>
        <taxon>Ecdysozoa</taxon>
        <taxon>Arthropoda</taxon>
        <taxon>Hexapoda</taxon>
        <taxon>Insecta</taxon>
        <taxon>Pterygota</taxon>
        <taxon>Neoptera</taxon>
        <taxon>Endopterygota</taxon>
        <taxon>Coleoptera</taxon>
        <taxon>Polyphaga</taxon>
        <taxon>Cucujiformia</taxon>
        <taxon>Curculionidae</taxon>
        <taxon>Ceutorhynchinae</taxon>
        <taxon>Ceutorhynchus</taxon>
    </lineage>
</organism>
<feature type="compositionally biased region" description="Low complexity" evidence="2">
    <location>
        <begin position="136"/>
        <end position="158"/>
    </location>
</feature>
<dbReference type="EMBL" id="OU892279">
    <property type="protein sequence ID" value="CAG9766515.1"/>
    <property type="molecule type" value="Genomic_DNA"/>
</dbReference>
<dbReference type="PROSITE" id="PS51034">
    <property type="entry name" value="ZP_2"/>
    <property type="match status" value="1"/>
</dbReference>
<evidence type="ECO:0000256" key="4">
    <source>
        <dbReference type="SAM" id="SignalP"/>
    </source>
</evidence>
<feature type="domain" description="ZP" evidence="5">
    <location>
        <begin position="682"/>
        <end position="933"/>
    </location>
</feature>
<protein>
    <recommendedName>
        <fullName evidence="5">ZP domain-containing protein</fullName>
    </recommendedName>
</protein>
<dbReference type="Gene3D" id="2.60.40.4100">
    <property type="entry name" value="Zona pellucida, ZP-C domain"/>
    <property type="match status" value="1"/>
</dbReference>
<accession>A0A9N9QPD6</accession>
<evidence type="ECO:0000256" key="3">
    <source>
        <dbReference type="SAM" id="Phobius"/>
    </source>
</evidence>
<name>A0A9N9QPD6_9CUCU</name>
<keyword evidence="4" id="KW-0732">Signal</keyword>
<dbReference type="Pfam" id="PF00100">
    <property type="entry name" value="Zona_pellucida"/>
    <property type="match status" value="1"/>
</dbReference>
<feature type="transmembrane region" description="Helical" evidence="3">
    <location>
        <begin position="989"/>
        <end position="1012"/>
    </location>
</feature>
<feature type="region of interest" description="Disordered" evidence="2">
    <location>
        <begin position="306"/>
        <end position="673"/>
    </location>
</feature>
<feature type="signal peptide" evidence="4">
    <location>
        <begin position="1"/>
        <end position="20"/>
    </location>
</feature>
<evidence type="ECO:0000259" key="5">
    <source>
        <dbReference type="PROSITE" id="PS51034"/>
    </source>
</evidence>
<dbReference type="SMART" id="SM00241">
    <property type="entry name" value="ZP"/>
    <property type="match status" value="1"/>
</dbReference>
<dbReference type="InterPro" id="IPR042235">
    <property type="entry name" value="ZP-C_dom"/>
</dbReference>
<reference evidence="6" key="1">
    <citation type="submission" date="2022-01" db="EMBL/GenBank/DDBJ databases">
        <authorList>
            <person name="King R."/>
        </authorList>
    </citation>
    <scope>NUCLEOTIDE SEQUENCE</scope>
</reference>
<feature type="region of interest" description="Disordered" evidence="2">
    <location>
        <begin position="97"/>
        <end position="167"/>
    </location>
</feature>
<evidence type="ECO:0000256" key="1">
    <source>
        <dbReference type="ARBA" id="ARBA00023157"/>
    </source>
</evidence>
<dbReference type="PANTHER" id="PTHR46560:SF4">
    <property type="entry name" value="DUSKY"/>
    <property type="match status" value="1"/>
</dbReference>
<evidence type="ECO:0000313" key="6">
    <source>
        <dbReference type="EMBL" id="CAG9766515.1"/>
    </source>
</evidence>
<feature type="compositionally biased region" description="Polar residues" evidence="2">
    <location>
        <begin position="643"/>
        <end position="655"/>
    </location>
</feature>
<dbReference type="InterPro" id="IPR056953">
    <property type="entry name" value="CUT_N"/>
</dbReference>
<gene>
    <name evidence="6" type="ORF">CEUTPL_LOCUS7097</name>
</gene>
<feature type="compositionally biased region" description="Gly residues" evidence="2">
    <location>
        <begin position="122"/>
        <end position="135"/>
    </location>
</feature>
<dbReference type="InterPro" id="IPR055355">
    <property type="entry name" value="ZP-C"/>
</dbReference>
<dbReference type="AlphaFoldDB" id="A0A9N9QPD6"/>
<dbReference type="Pfam" id="PF25057">
    <property type="entry name" value="CUT_N"/>
    <property type="match status" value="1"/>
</dbReference>
<feature type="chain" id="PRO_5040501539" description="ZP domain-containing protein" evidence="4">
    <location>
        <begin position="21"/>
        <end position="1022"/>
    </location>
</feature>
<dbReference type="PANTHER" id="PTHR46560">
    <property type="entry name" value="CYPHER, ISOFORM B"/>
    <property type="match status" value="1"/>
</dbReference>
<feature type="compositionally biased region" description="Polar residues" evidence="2">
    <location>
        <begin position="505"/>
        <end position="514"/>
    </location>
</feature>
<evidence type="ECO:0000256" key="2">
    <source>
        <dbReference type="SAM" id="MobiDB-lite"/>
    </source>
</evidence>
<dbReference type="InterPro" id="IPR001507">
    <property type="entry name" value="ZP_dom"/>
</dbReference>
<sequence>MHFSVLLVTVLVTCAIQTHGSTARTERQFSKIEKRQATNNADQMVQNILEWLQGVYAQNSRRIRQGTLRTYLPPPNSEKPRPFQTGYPPAKYYPEPPFPFPTSPVTGGVTGPDDNLLPPELGSGGGESGYTGPEGPGLTISTEGGLLPGGPTTSLPTSDNGEQPAGGLFPTHAAGIPEAPSTTLQPGGIPEGGPTTTLQPGYPAHAGGISEGGPTPTTLQPGYPSHAGGISEGGPTTTLQPGYPSHAGGIPEGGPITTGYPTHAGGIPEGGPTTTLQPGYPSHAGGVPEGGPITTGYPTHGERIPEGGPTTTLQPGYPSHAGGTPEGGPTTTLQPGYPSHAGGIPEGGPITTGYPTHGGGIPEGGPTTTLQPGYPSHAGEIPEGGPSTTLQPGYPTHAGGIPEGAPTTTLQPGYQTHAGGVPEGTTTLQPGYPTHAAGLRTTEQPATAGVHEGGPTSEQPVFPTHAAGLPTTKQPEEEVPTGVEGASTTANLIPEGTGVGVSIHTGIQTTSQPEGSVGPDHAQPSIAPEGTSQPSHEGTTAAGLPESTPGVHYSLQPGDQTGTSLQPGPEAGSTHSPQEIPAGEETPAPVPEGTPSASEGTPGSEPVPEEPSAGPSTLVPSGFTTSTTEAPSETEKAGEDVLSVTNQDTTISPEANTIPGKTSPIDDDDLKHPPHIHAIDVQCGKERMTINIEFNREFNGVIYSKGFFNTPECRYVQENSGQTKYTFTVNLDMCGTQFVNGFDSENQSYLENVLVLQNEAGIQEVWDTVRSVRCLWEGNLKDSLSVALSVDMLSQEIVTFSGDTAMAKLDVVLGRGPFGEPANGLVKIGEQMTLVVSVTGDPAFDLQVKDCRAVDAENKNTIALTDEDGCVLKPKLFGAFQKTKETGDSGASIIAYAYLNAFKFPDQMDLMIECNIELCKNDCDMCTKEDQVLEPSKRRKRRDVSNSTITGDWVTMGKLVRVILPEELNKQTALEVTARDHICMSIQGFVFSTAILVSLLVLSSFTCVCLWMKRKEKVYLKY</sequence>
<proteinExistence type="predicted"/>
<keyword evidence="3" id="KW-0472">Membrane</keyword>
<keyword evidence="3" id="KW-0812">Transmembrane</keyword>
<feature type="compositionally biased region" description="Polar residues" evidence="2">
    <location>
        <begin position="614"/>
        <end position="623"/>
    </location>
</feature>
<dbReference type="Gene3D" id="2.60.40.3210">
    <property type="entry name" value="Zona pellucida, ZP-N domain"/>
    <property type="match status" value="1"/>
</dbReference>
<keyword evidence="1" id="KW-1015">Disulfide bond</keyword>
<keyword evidence="3" id="KW-1133">Transmembrane helix</keyword>
<feature type="compositionally biased region" description="Polar residues" evidence="2">
    <location>
        <begin position="557"/>
        <end position="566"/>
    </location>
</feature>